<organism evidence="3 4">
    <name type="scientific">Tilletia caries</name>
    <name type="common">wheat bunt fungus</name>
    <dbReference type="NCBI Taxonomy" id="13290"/>
    <lineage>
        <taxon>Eukaryota</taxon>
        <taxon>Fungi</taxon>
        <taxon>Dikarya</taxon>
        <taxon>Basidiomycota</taxon>
        <taxon>Ustilaginomycotina</taxon>
        <taxon>Exobasidiomycetes</taxon>
        <taxon>Tilletiales</taxon>
        <taxon>Tilletiaceae</taxon>
        <taxon>Tilletia</taxon>
    </lineage>
</organism>
<dbReference type="AlphaFoldDB" id="A0A177URP6"/>
<name>A0A177URP6_9BASI</name>
<dbReference type="Proteomes" id="UP000836402">
    <property type="component" value="Unassembled WGS sequence"/>
</dbReference>
<feature type="compositionally biased region" description="Polar residues" evidence="1">
    <location>
        <begin position="123"/>
        <end position="142"/>
    </location>
</feature>
<dbReference type="EMBL" id="CAJHJG010002777">
    <property type="protein sequence ID" value="CAD6923110.1"/>
    <property type="molecule type" value="Genomic_DNA"/>
</dbReference>
<dbReference type="Proteomes" id="UP000077671">
    <property type="component" value="Unassembled WGS sequence"/>
</dbReference>
<protein>
    <submittedName>
        <fullName evidence="3">Uncharacterized protein</fullName>
    </submittedName>
</protein>
<keyword evidence="5" id="KW-1185">Reference proteome</keyword>
<sequence>MGEVVAEVCGSICGAFALACTASISAWCNTVPLGLTLCRCCDTMCACGCCWKGGQGPLPEEDYPGGANHPDTAAAAQRIADAAKQAQQHQQQGDEGDGAAGTGAEVPAPPPYDAKVLQGNDKPATTTQPSAQPGMSVPNSES</sequence>
<proteinExistence type="predicted"/>
<reference evidence="3" key="1">
    <citation type="submission" date="2016-04" db="EMBL/GenBank/DDBJ databases">
        <authorList>
            <person name="Nguyen H.D."/>
            <person name="Kesanakurti P."/>
            <person name="Cullis J."/>
            <person name="Levesque C.A."/>
            <person name="Hambleton S."/>
        </authorList>
    </citation>
    <scope>NUCLEOTIDE SEQUENCE</scope>
    <source>
        <strain evidence="3">DAOMC 238032</strain>
    </source>
</reference>
<dbReference type="EMBL" id="LWDD02001312">
    <property type="protein sequence ID" value="KAE8249490.1"/>
    <property type="molecule type" value="Genomic_DNA"/>
</dbReference>
<accession>A0A177URP6</accession>
<evidence type="ECO:0000256" key="1">
    <source>
        <dbReference type="SAM" id="MobiDB-lite"/>
    </source>
</evidence>
<feature type="compositionally biased region" description="Low complexity" evidence="1">
    <location>
        <begin position="73"/>
        <end position="93"/>
    </location>
</feature>
<feature type="region of interest" description="Disordered" evidence="1">
    <location>
        <begin position="60"/>
        <end position="142"/>
    </location>
</feature>
<evidence type="ECO:0000313" key="5">
    <source>
        <dbReference type="Proteomes" id="UP000836402"/>
    </source>
</evidence>
<reference evidence="2" key="3">
    <citation type="submission" date="2020-10" db="EMBL/GenBank/DDBJ databases">
        <authorList>
            <person name="Sedaghatjoo S."/>
        </authorList>
    </citation>
    <scope>NUCLEOTIDE SEQUENCE</scope>
    <source>
        <strain evidence="2">AZH3</strain>
    </source>
</reference>
<evidence type="ECO:0000313" key="3">
    <source>
        <dbReference type="EMBL" id="KAE8249490.1"/>
    </source>
</evidence>
<gene>
    <name evidence="3" type="ORF">A4X03_0g6601</name>
    <name evidence="2" type="ORF">JKIAZH3_G5907</name>
</gene>
<evidence type="ECO:0000313" key="2">
    <source>
        <dbReference type="EMBL" id="CAD6923110.1"/>
    </source>
</evidence>
<evidence type="ECO:0000313" key="4">
    <source>
        <dbReference type="Proteomes" id="UP000077671"/>
    </source>
</evidence>
<reference evidence="3" key="2">
    <citation type="journal article" date="2019" name="IMA Fungus">
        <title>Genome sequencing and comparison of five Tilletia species to identify candidate genes for the detection of regulated species infecting wheat.</title>
        <authorList>
            <person name="Nguyen H.D.T."/>
            <person name="Sultana T."/>
            <person name="Kesanakurti P."/>
            <person name="Hambleton S."/>
        </authorList>
    </citation>
    <scope>NUCLEOTIDE SEQUENCE</scope>
    <source>
        <strain evidence="3">DAOMC 238032</strain>
    </source>
</reference>
<comment type="caution">
    <text evidence="3">The sequence shown here is derived from an EMBL/GenBank/DDBJ whole genome shotgun (WGS) entry which is preliminary data.</text>
</comment>